<protein>
    <submittedName>
        <fullName evidence="3">Uncharacterized protein</fullName>
    </submittedName>
</protein>
<feature type="signal peptide" evidence="2">
    <location>
        <begin position="1"/>
        <end position="33"/>
    </location>
</feature>
<name>A0A399RN70_9PROT</name>
<comment type="caution">
    <text evidence="3">The sequence shown here is derived from an EMBL/GenBank/DDBJ whole genome shotgun (WGS) entry which is preliminary data.</text>
</comment>
<dbReference type="Proteomes" id="UP000265845">
    <property type="component" value="Unassembled WGS sequence"/>
</dbReference>
<keyword evidence="4" id="KW-1185">Reference proteome</keyword>
<feature type="chain" id="PRO_5017200992" evidence="2">
    <location>
        <begin position="34"/>
        <end position="129"/>
    </location>
</feature>
<organism evidence="3 4">
    <name type="scientific">Henriciella algicola</name>
    <dbReference type="NCBI Taxonomy" id="1608422"/>
    <lineage>
        <taxon>Bacteria</taxon>
        <taxon>Pseudomonadati</taxon>
        <taxon>Pseudomonadota</taxon>
        <taxon>Alphaproteobacteria</taxon>
        <taxon>Hyphomonadales</taxon>
        <taxon>Hyphomonadaceae</taxon>
        <taxon>Henriciella</taxon>
    </lineage>
</organism>
<evidence type="ECO:0000256" key="2">
    <source>
        <dbReference type="SAM" id="SignalP"/>
    </source>
</evidence>
<feature type="region of interest" description="Disordered" evidence="1">
    <location>
        <begin position="42"/>
        <end position="129"/>
    </location>
</feature>
<dbReference type="AlphaFoldDB" id="A0A399RN70"/>
<evidence type="ECO:0000313" key="4">
    <source>
        <dbReference type="Proteomes" id="UP000265845"/>
    </source>
</evidence>
<proteinExistence type="predicted"/>
<evidence type="ECO:0000313" key="3">
    <source>
        <dbReference type="EMBL" id="RIJ33230.1"/>
    </source>
</evidence>
<reference evidence="3 4" key="1">
    <citation type="submission" date="2018-08" db="EMBL/GenBank/DDBJ databases">
        <title>Henriciella mobilis sp. nov., isolated from seawater.</title>
        <authorList>
            <person name="Cheng H."/>
            <person name="Wu Y.-H."/>
            <person name="Xu X.-W."/>
            <person name="Guo L.-L."/>
        </authorList>
    </citation>
    <scope>NUCLEOTIDE SEQUENCE [LARGE SCALE GENOMIC DNA]</scope>
    <source>
        <strain evidence="3 4">CCUG67844</strain>
    </source>
</reference>
<gene>
    <name evidence="3" type="ORF">D1222_00290</name>
</gene>
<sequence>MLQFLREGCYSEFQMLTRILVLASLPLAFSMTAAGQIATSNEKGATGAYSNDIDSSFTSESRFGPRSSLDDLRADVDRDREADERLRQRWQRMRDEESAEETGTLIDTGIPEPVTEEDLAESEIERVDD</sequence>
<feature type="compositionally biased region" description="Basic and acidic residues" evidence="1">
    <location>
        <begin position="68"/>
        <end position="96"/>
    </location>
</feature>
<feature type="compositionally biased region" description="Polar residues" evidence="1">
    <location>
        <begin position="42"/>
        <end position="61"/>
    </location>
</feature>
<dbReference type="EMBL" id="QWGA01000002">
    <property type="protein sequence ID" value="RIJ33230.1"/>
    <property type="molecule type" value="Genomic_DNA"/>
</dbReference>
<evidence type="ECO:0000256" key="1">
    <source>
        <dbReference type="SAM" id="MobiDB-lite"/>
    </source>
</evidence>
<keyword evidence="2" id="KW-0732">Signal</keyword>
<accession>A0A399RN70</accession>